<accession>A0ABP9DAY3</accession>
<organism evidence="2 3">
    <name type="scientific">Kitasatospora terrestris</name>
    <dbReference type="NCBI Taxonomy" id="258051"/>
    <lineage>
        <taxon>Bacteria</taxon>
        <taxon>Bacillati</taxon>
        <taxon>Actinomycetota</taxon>
        <taxon>Actinomycetes</taxon>
        <taxon>Kitasatosporales</taxon>
        <taxon>Streptomycetaceae</taxon>
        <taxon>Kitasatospora</taxon>
    </lineage>
</organism>
<dbReference type="RefSeq" id="WP_345695656.1">
    <property type="nucleotide sequence ID" value="NZ_BAABIS010000001.1"/>
</dbReference>
<evidence type="ECO:0008006" key="4">
    <source>
        <dbReference type="Google" id="ProtNLM"/>
    </source>
</evidence>
<proteinExistence type="predicted"/>
<evidence type="ECO:0000256" key="1">
    <source>
        <dbReference type="SAM" id="MobiDB-lite"/>
    </source>
</evidence>
<sequence length="88" mass="9253">MSTADDVENTGDKLKGTDKKNVGQAVGNQCSKAEGRARQTESDLTQAKENVRTPPGAEPRTPGPCTPGPRTPGPRCAADDSGHRRRPA</sequence>
<reference evidence="3" key="1">
    <citation type="journal article" date="2019" name="Int. J. Syst. Evol. Microbiol.">
        <title>The Global Catalogue of Microorganisms (GCM) 10K type strain sequencing project: providing services to taxonomists for standard genome sequencing and annotation.</title>
        <authorList>
            <consortium name="The Broad Institute Genomics Platform"/>
            <consortium name="The Broad Institute Genome Sequencing Center for Infectious Disease"/>
            <person name="Wu L."/>
            <person name="Ma J."/>
        </authorList>
    </citation>
    <scope>NUCLEOTIDE SEQUENCE [LARGE SCALE GENOMIC DNA]</scope>
    <source>
        <strain evidence="3">JCM 13006</strain>
    </source>
</reference>
<comment type="caution">
    <text evidence="2">The sequence shown here is derived from an EMBL/GenBank/DDBJ whole genome shotgun (WGS) entry which is preliminary data.</text>
</comment>
<protein>
    <recommendedName>
        <fullName evidence="4">CsbD-like domain-containing protein</fullName>
    </recommendedName>
</protein>
<gene>
    <name evidence="2" type="ORF">GCM10023235_11450</name>
</gene>
<keyword evidence="3" id="KW-1185">Reference proteome</keyword>
<evidence type="ECO:0000313" key="2">
    <source>
        <dbReference type="EMBL" id="GAA4838050.1"/>
    </source>
</evidence>
<feature type="compositionally biased region" description="Pro residues" evidence="1">
    <location>
        <begin position="61"/>
        <end position="72"/>
    </location>
</feature>
<name>A0ABP9DAY3_9ACTN</name>
<dbReference type="EMBL" id="BAABIS010000001">
    <property type="protein sequence ID" value="GAA4838050.1"/>
    <property type="molecule type" value="Genomic_DNA"/>
</dbReference>
<feature type="compositionally biased region" description="Basic and acidic residues" evidence="1">
    <location>
        <begin position="10"/>
        <end position="21"/>
    </location>
</feature>
<evidence type="ECO:0000313" key="3">
    <source>
        <dbReference type="Proteomes" id="UP001501752"/>
    </source>
</evidence>
<dbReference type="Proteomes" id="UP001501752">
    <property type="component" value="Unassembled WGS sequence"/>
</dbReference>
<feature type="region of interest" description="Disordered" evidence="1">
    <location>
        <begin position="1"/>
        <end position="88"/>
    </location>
</feature>